<name>A0ABV9FL23_9BACL</name>
<reference evidence="3" key="1">
    <citation type="journal article" date="2019" name="Int. J. Syst. Evol. Microbiol.">
        <title>The Global Catalogue of Microorganisms (GCM) 10K type strain sequencing project: providing services to taxonomists for standard genome sequencing and annotation.</title>
        <authorList>
            <consortium name="The Broad Institute Genomics Platform"/>
            <consortium name="The Broad Institute Genome Sequencing Center for Infectious Disease"/>
            <person name="Wu L."/>
            <person name="Ma J."/>
        </authorList>
    </citation>
    <scope>NUCLEOTIDE SEQUENCE [LARGE SCALE GENOMIC DNA]</scope>
    <source>
        <strain evidence="3">CCUG 49571</strain>
    </source>
</reference>
<organism evidence="2 3">
    <name type="scientific">Cohnella hongkongensis</name>
    <dbReference type="NCBI Taxonomy" id="178337"/>
    <lineage>
        <taxon>Bacteria</taxon>
        <taxon>Bacillati</taxon>
        <taxon>Bacillota</taxon>
        <taxon>Bacilli</taxon>
        <taxon>Bacillales</taxon>
        <taxon>Paenibacillaceae</taxon>
        <taxon>Cohnella</taxon>
    </lineage>
</organism>
<feature type="chain" id="PRO_5045849400" evidence="1">
    <location>
        <begin position="26"/>
        <end position="438"/>
    </location>
</feature>
<dbReference type="Pfam" id="PF01547">
    <property type="entry name" value="SBP_bac_1"/>
    <property type="match status" value="1"/>
</dbReference>
<proteinExistence type="predicted"/>
<dbReference type="InterPro" id="IPR006059">
    <property type="entry name" value="SBP"/>
</dbReference>
<feature type="signal peptide" evidence="1">
    <location>
        <begin position="1"/>
        <end position="25"/>
    </location>
</feature>
<comment type="caution">
    <text evidence="2">The sequence shown here is derived from an EMBL/GenBank/DDBJ whole genome shotgun (WGS) entry which is preliminary data.</text>
</comment>
<dbReference type="PANTHER" id="PTHR43649:SF11">
    <property type="entry name" value="ABC TRANSPORTER SUBSTRATE-BINDING PROTEIN YESO-RELATED"/>
    <property type="match status" value="1"/>
</dbReference>
<accession>A0ABV9FL23</accession>
<dbReference type="InterPro" id="IPR050490">
    <property type="entry name" value="Bact_solute-bd_prot1"/>
</dbReference>
<dbReference type="SUPFAM" id="SSF53850">
    <property type="entry name" value="Periplasmic binding protein-like II"/>
    <property type="match status" value="1"/>
</dbReference>
<dbReference type="PANTHER" id="PTHR43649">
    <property type="entry name" value="ARABINOSE-BINDING PROTEIN-RELATED"/>
    <property type="match status" value="1"/>
</dbReference>
<evidence type="ECO:0000313" key="3">
    <source>
        <dbReference type="Proteomes" id="UP001596028"/>
    </source>
</evidence>
<dbReference type="Gene3D" id="3.40.190.10">
    <property type="entry name" value="Periplasmic binding protein-like II"/>
    <property type="match status" value="2"/>
</dbReference>
<dbReference type="EMBL" id="JBHSEP010000030">
    <property type="protein sequence ID" value="MFC4601778.1"/>
    <property type="molecule type" value="Genomic_DNA"/>
</dbReference>
<dbReference type="Proteomes" id="UP001596028">
    <property type="component" value="Unassembled WGS sequence"/>
</dbReference>
<sequence length="438" mass="48925">MSKKMVSLLIGIIVLLTACSLPQNSSTGESGADKEVTLRFSWWGGESRHKATLAAIDLYMEQNPDVKIEGEYSSYDGFYQKLLTQFAGNTAPDIMQIDHLWINDLISQGELLVDLDSMKDVVNLDGFDQQFLRDWAFLDDKLQAIPAGINVSTGIMNETFMEREGLPIDADWTWEMIVEEGKKVHDKNPNMYLLNSDLITIADKIVPAYYNQLTGKHLVNADNTIAFDVASMAETFSFVKLLYDEGIVEPLGESALYNAKTEQNPKWINGEAGITLANSSDIIKHRNTAPEFKISSTLFPIMQEAKESGISPKPAGFIGINKNSKHVQEAAKFVDWFFNNQESILLLGVERSLPAMSASQKLLVDHGKMDQVVMDSVQKALEHRSSTPAHINFNQELYKIMSEVVEKVAFGKSTPEEAAAELLERYEAKLKEIDAQTK</sequence>
<evidence type="ECO:0000313" key="2">
    <source>
        <dbReference type="EMBL" id="MFC4601778.1"/>
    </source>
</evidence>
<dbReference type="PROSITE" id="PS51257">
    <property type="entry name" value="PROKAR_LIPOPROTEIN"/>
    <property type="match status" value="1"/>
</dbReference>
<gene>
    <name evidence="2" type="ORF">ACFO3S_26305</name>
</gene>
<dbReference type="RefSeq" id="WP_378102309.1">
    <property type="nucleotide sequence ID" value="NZ_JBHSEP010000030.1"/>
</dbReference>
<keyword evidence="3" id="KW-1185">Reference proteome</keyword>
<keyword evidence="1" id="KW-0732">Signal</keyword>
<evidence type="ECO:0000256" key="1">
    <source>
        <dbReference type="SAM" id="SignalP"/>
    </source>
</evidence>
<protein>
    <submittedName>
        <fullName evidence="2">ABC transporter substrate-binding protein</fullName>
    </submittedName>
</protein>